<proteinExistence type="predicted"/>
<keyword evidence="4" id="KW-1185">Reference proteome</keyword>
<dbReference type="EMBL" id="SSSN01000003">
    <property type="protein sequence ID" value="THG35022.1"/>
    <property type="molecule type" value="Genomic_DNA"/>
</dbReference>
<keyword evidence="1" id="KW-0812">Transmembrane</keyword>
<dbReference type="RefSeq" id="WP_136422016.1">
    <property type="nucleotide sequence ID" value="NZ_SSSN01000003.1"/>
</dbReference>
<keyword evidence="1" id="KW-0472">Membrane</keyword>
<sequence>MEIRPGRIVGILVGTVVILGLGVYGPVTLLAPLPAVQASVVDALDPAAAAAPPVLPADGASAVVVSGSSTPVATAGITDPVPIAGVAKAIEALVVIDAKPVAVGNTGPTLTISNEDYADYIDYSKADARAIPVFLGETWTEREVLQAVLLGSSNNHADTLARWAFGSVDAYTTAAATWLTAHGLTGTHISDATGLSGDTVGTATDAARVADLVMSQPTLAEILSNPATSLVNNRGVDNTTNEYADLGVFGISRSFSDPAGVCFLFTTTVGTGETSTTIAGAFLREPDYDTLPTDLKAFVTGAQTGAAPVAVVAKGASHAHFRAAWGAEANGVAGADITRSAWQIGSAGAKVDLDAFSTGLEGGLVGHVGIAGGPQVPLKLDRAIKDPGLGWRLMHPFAMISSLIAANR</sequence>
<dbReference type="Pfam" id="PF00768">
    <property type="entry name" value="Peptidase_S11"/>
    <property type="match status" value="1"/>
</dbReference>
<accession>A0A4S4FXY7</accession>
<dbReference type="GO" id="GO:0006508">
    <property type="term" value="P:proteolysis"/>
    <property type="evidence" value="ECO:0007669"/>
    <property type="project" value="InterPro"/>
</dbReference>
<reference evidence="3 4" key="1">
    <citation type="submission" date="2019-04" db="EMBL/GenBank/DDBJ databases">
        <authorList>
            <person name="Jiang L."/>
        </authorList>
    </citation>
    <scope>NUCLEOTIDE SEQUENCE [LARGE SCALE GENOMIC DNA]</scope>
    <source>
        <strain evidence="3 4">YIM 131861</strain>
    </source>
</reference>
<organism evidence="3 4">
    <name type="scientific">Orlajensenia flava</name>
    <dbReference type="NCBI Taxonomy" id="2565934"/>
    <lineage>
        <taxon>Bacteria</taxon>
        <taxon>Bacillati</taxon>
        <taxon>Actinomycetota</taxon>
        <taxon>Actinomycetes</taxon>
        <taxon>Micrococcales</taxon>
        <taxon>Microbacteriaceae</taxon>
        <taxon>Orlajensenia</taxon>
    </lineage>
</organism>
<dbReference type="GO" id="GO:0009002">
    <property type="term" value="F:serine-type D-Ala-D-Ala carboxypeptidase activity"/>
    <property type="evidence" value="ECO:0007669"/>
    <property type="project" value="InterPro"/>
</dbReference>
<evidence type="ECO:0000256" key="1">
    <source>
        <dbReference type="SAM" id="Phobius"/>
    </source>
</evidence>
<evidence type="ECO:0000259" key="2">
    <source>
        <dbReference type="Pfam" id="PF00768"/>
    </source>
</evidence>
<comment type="caution">
    <text evidence="3">The sequence shown here is derived from an EMBL/GenBank/DDBJ whole genome shotgun (WGS) entry which is preliminary data.</text>
</comment>
<gene>
    <name evidence="3" type="ORF">E6C70_02795</name>
</gene>
<name>A0A4S4FXY7_9MICO</name>
<keyword evidence="1" id="KW-1133">Transmembrane helix</keyword>
<dbReference type="SUPFAM" id="SSF56601">
    <property type="entry name" value="beta-lactamase/transpeptidase-like"/>
    <property type="match status" value="1"/>
</dbReference>
<feature type="domain" description="Peptidase S11 D-alanyl-D-alanine carboxypeptidase A N-terminal" evidence="2">
    <location>
        <begin position="58"/>
        <end position="271"/>
    </location>
</feature>
<evidence type="ECO:0000313" key="3">
    <source>
        <dbReference type="EMBL" id="THG35022.1"/>
    </source>
</evidence>
<dbReference type="InterPro" id="IPR001967">
    <property type="entry name" value="Peptidase_S11_N"/>
</dbReference>
<dbReference type="AlphaFoldDB" id="A0A4S4FXY7"/>
<dbReference type="Gene3D" id="3.40.710.10">
    <property type="entry name" value="DD-peptidase/beta-lactamase superfamily"/>
    <property type="match status" value="1"/>
</dbReference>
<feature type="transmembrane region" description="Helical" evidence="1">
    <location>
        <begin position="7"/>
        <end position="27"/>
    </location>
</feature>
<protein>
    <recommendedName>
        <fullName evidence="2">Peptidase S11 D-alanyl-D-alanine carboxypeptidase A N-terminal domain-containing protein</fullName>
    </recommendedName>
</protein>
<evidence type="ECO:0000313" key="4">
    <source>
        <dbReference type="Proteomes" id="UP000307380"/>
    </source>
</evidence>
<dbReference type="OrthoDB" id="5241551at2"/>
<dbReference type="InterPro" id="IPR012338">
    <property type="entry name" value="Beta-lactam/transpept-like"/>
</dbReference>
<dbReference type="Proteomes" id="UP000307380">
    <property type="component" value="Unassembled WGS sequence"/>
</dbReference>